<dbReference type="PROSITE" id="PS50943">
    <property type="entry name" value="HTH_CROC1"/>
    <property type="match status" value="1"/>
</dbReference>
<dbReference type="Proteomes" id="UP000584374">
    <property type="component" value="Unassembled WGS sequence"/>
</dbReference>
<feature type="domain" description="HTH cro/C1-type" evidence="1">
    <location>
        <begin position="2"/>
        <end position="49"/>
    </location>
</feature>
<evidence type="ECO:0000313" key="2">
    <source>
        <dbReference type="EMBL" id="MBB5155492.1"/>
    </source>
</evidence>
<dbReference type="AlphaFoldDB" id="A0A840PYX9"/>
<dbReference type="GO" id="GO:0003677">
    <property type="term" value="F:DNA binding"/>
    <property type="evidence" value="ECO:0007669"/>
    <property type="project" value="InterPro"/>
</dbReference>
<evidence type="ECO:0000313" key="3">
    <source>
        <dbReference type="Proteomes" id="UP000584374"/>
    </source>
</evidence>
<dbReference type="Gene3D" id="1.10.260.40">
    <property type="entry name" value="lambda repressor-like DNA-binding domains"/>
    <property type="match status" value="1"/>
</dbReference>
<proteinExistence type="predicted"/>
<accession>A0A840PYX9</accession>
<dbReference type="SMART" id="SM00530">
    <property type="entry name" value="HTH_XRE"/>
    <property type="match status" value="1"/>
</dbReference>
<dbReference type="EMBL" id="JACHIW010000001">
    <property type="protein sequence ID" value="MBB5155492.1"/>
    <property type="molecule type" value="Genomic_DNA"/>
</dbReference>
<name>A0A840PYX9_9PSEU</name>
<keyword evidence="3" id="KW-1185">Reference proteome</keyword>
<reference evidence="2 3" key="1">
    <citation type="submission" date="2020-08" db="EMBL/GenBank/DDBJ databases">
        <title>Sequencing the genomes of 1000 actinobacteria strains.</title>
        <authorList>
            <person name="Klenk H.-P."/>
        </authorList>
    </citation>
    <scope>NUCLEOTIDE SEQUENCE [LARGE SCALE GENOMIC DNA]</scope>
    <source>
        <strain evidence="2 3">DSM 45584</strain>
    </source>
</reference>
<dbReference type="InterPro" id="IPR010982">
    <property type="entry name" value="Lambda_DNA-bd_dom_sf"/>
</dbReference>
<dbReference type="RefSeq" id="WP_184726818.1">
    <property type="nucleotide sequence ID" value="NZ_JACHIW010000001.1"/>
</dbReference>
<evidence type="ECO:0000259" key="1">
    <source>
        <dbReference type="PROSITE" id="PS50943"/>
    </source>
</evidence>
<organism evidence="2 3">
    <name type="scientific">Saccharopolyspora phatthalungensis</name>
    <dbReference type="NCBI Taxonomy" id="664693"/>
    <lineage>
        <taxon>Bacteria</taxon>
        <taxon>Bacillati</taxon>
        <taxon>Actinomycetota</taxon>
        <taxon>Actinomycetes</taxon>
        <taxon>Pseudonocardiales</taxon>
        <taxon>Pseudonocardiaceae</taxon>
        <taxon>Saccharopolyspora</taxon>
    </lineage>
</organism>
<sequence>MLRKQRIGSGLTAAELAKATGMSASKVSRFENCESGIYLDDLEKLLDFYRPSKKRRVELLDIARHADERGWLRLSNANLPEDWQTWTDFEYEASALLNYEPLVVPGLLQTPEYTRAIIDATGRLSAREVDSLVSARMARQGLLGKEEPLELHVIIEETALTRPIGPDGALERQLRHLADAASRPNITIQVMPHDAGLHPGLNGSFVILEYGSEASLVLLEHKTVNLFMDEDDQLAVYSAAWDELVGKAKEPGDSVKILQALIA</sequence>
<dbReference type="Pfam" id="PF19054">
    <property type="entry name" value="DUF5753"/>
    <property type="match status" value="1"/>
</dbReference>
<dbReference type="SUPFAM" id="SSF47413">
    <property type="entry name" value="lambda repressor-like DNA-binding domains"/>
    <property type="match status" value="1"/>
</dbReference>
<dbReference type="CDD" id="cd00093">
    <property type="entry name" value="HTH_XRE"/>
    <property type="match status" value="1"/>
</dbReference>
<dbReference type="Pfam" id="PF13560">
    <property type="entry name" value="HTH_31"/>
    <property type="match status" value="1"/>
</dbReference>
<gene>
    <name evidence="2" type="ORF">BJ970_003026</name>
</gene>
<protein>
    <submittedName>
        <fullName evidence="2">Transcriptional regulator with XRE-family HTH domain</fullName>
    </submittedName>
</protein>
<dbReference type="InterPro" id="IPR001387">
    <property type="entry name" value="Cro/C1-type_HTH"/>
</dbReference>
<comment type="caution">
    <text evidence="2">The sequence shown here is derived from an EMBL/GenBank/DDBJ whole genome shotgun (WGS) entry which is preliminary data.</text>
</comment>
<dbReference type="InterPro" id="IPR043917">
    <property type="entry name" value="DUF5753"/>
</dbReference>